<sequence length="62" mass="6914">MATTMLSLERIRNDELKSGDFLHCEVSSCVFLGVIVLYCIILDEFGLLTSICRNSTLASTRN</sequence>
<reference evidence="2" key="4">
    <citation type="submission" date="2019-03" db="UniProtKB">
        <authorList>
            <consortium name="EnsemblPlants"/>
        </authorList>
    </citation>
    <scope>IDENTIFICATION</scope>
</reference>
<name>A0A452Y9M8_AEGTS</name>
<accession>A0A452Y9M8</accession>
<feature type="transmembrane region" description="Helical" evidence="1">
    <location>
        <begin position="21"/>
        <end position="41"/>
    </location>
</feature>
<proteinExistence type="predicted"/>
<keyword evidence="3" id="KW-1185">Reference proteome</keyword>
<reference evidence="2" key="5">
    <citation type="journal article" date="2021" name="G3 (Bethesda)">
        <title>Aegilops tauschii genome assembly Aet v5.0 features greater sequence contiguity and improved annotation.</title>
        <authorList>
            <person name="Wang L."/>
            <person name="Zhu T."/>
            <person name="Rodriguez J.C."/>
            <person name="Deal K.R."/>
            <person name="Dubcovsky J."/>
            <person name="McGuire P.E."/>
            <person name="Lux T."/>
            <person name="Spannagl M."/>
            <person name="Mayer K.F.X."/>
            <person name="Baldrich P."/>
            <person name="Meyers B.C."/>
            <person name="Huo N."/>
            <person name="Gu Y.Q."/>
            <person name="Zhou H."/>
            <person name="Devos K.M."/>
            <person name="Bennetzen J.L."/>
            <person name="Unver T."/>
            <person name="Budak H."/>
            <person name="Gulick P.J."/>
            <person name="Galiba G."/>
            <person name="Kalapos B."/>
            <person name="Nelson D.R."/>
            <person name="Li P."/>
            <person name="You F.M."/>
            <person name="Luo M.C."/>
            <person name="Dvorak J."/>
        </authorList>
    </citation>
    <scope>NUCLEOTIDE SEQUENCE [LARGE SCALE GENOMIC DNA]</scope>
    <source>
        <strain evidence="2">cv. AL8/78</strain>
    </source>
</reference>
<reference evidence="3" key="1">
    <citation type="journal article" date="2014" name="Science">
        <title>Ancient hybridizations among the ancestral genomes of bread wheat.</title>
        <authorList>
            <consortium name="International Wheat Genome Sequencing Consortium,"/>
            <person name="Marcussen T."/>
            <person name="Sandve S.R."/>
            <person name="Heier L."/>
            <person name="Spannagl M."/>
            <person name="Pfeifer M."/>
            <person name="Jakobsen K.S."/>
            <person name="Wulff B.B."/>
            <person name="Steuernagel B."/>
            <person name="Mayer K.F."/>
            <person name="Olsen O.A."/>
        </authorList>
    </citation>
    <scope>NUCLEOTIDE SEQUENCE [LARGE SCALE GENOMIC DNA]</scope>
    <source>
        <strain evidence="3">cv. AL8/78</strain>
    </source>
</reference>
<evidence type="ECO:0000313" key="3">
    <source>
        <dbReference type="Proteomes" id="UP000015105"/>
    </source>
</evidence>
<keyword evidence="1" id="KW-0812">Transmembrane</keyword>
<dbReference type="Proteomes" id="UP000015105">
    <property type="component" value="Chromosome 1D"/>
</dbReference>
<dbReference type="AlphaFoldDB" id="A0A452Y9M8"/>
<evidence type="ECO:0000256" key="1">
    <source>
        <dbReference type="SAM" id="Phobius"/>
    </source>
</evidence>
<keyword evidence="1" id="KW-0472">Membrane</keyword>
<reference evidence="2" key="3">
    <citation type="journal article" date="2017" name="Nature">
        <title>Genome sequence of the progenitor of the wheat D genome Aegilops tauschii.</title>
        <authorList>
            <person name="Luo M.C."/>
            <person name="Gu Y.Q."/>
            <person name="Puiu D."/>
            <person name="Wang H."/>
            <person name="Twardziok S.O."/>
            <person name="Deal K.R."/>
            <person name="Huo N."/>
            <person name="Zhu T."/>
            <person name="Wang L."/>
            <person name="Wang Y."/>
            <person name="McGuire P.E."/>
            <person name="Liu S."/>
            <person name="Long H."/>
            <person name="Ramasamy R.K."/>
            <person name="Rodriguez J.C."/>
            <person name="Van S.L."/>
            <person name="Yuan L."/>
            <person name="Wang Z."/>
            <person name="Xia Z."/>
            <person name="Xiao L."/>
            <person name="Anderson O.D."/>
            <person name="Ouyang S."/>
            <person name="Liang Y."/>
            <person name="Zimin A.V."/>
            <person name="Pertea G."/>
            <person name="Qi P."/>
            <person name="Bennetzen J.L."/>
            <person name="Dai X."/>
            <person name="Dawson M.W."/>
            <person name="Muller H.G."/>
            <person name="Kugler K."/>
            <person name="Rivarola-Duarte L."/>
            <person name="Spannagl M."/>
            <person name="Mayer K.F.X."/>
            <person name="Lu F.H."/>
            <person name="Bevan M.W."/>
            <person name="Leroy P."/>
            <person name="Li P."/>
            <person name="You F.M."/>
            <person name="Sun Q."/>
            <person name="Liu Z."/>
            <person name="Lyons E."/>
            <person name="Wicker T."/>
            <person name="Salzberg S.L."/>
            <person name="Devos K.M."/>
            <person name="Dvorak J."/>
        </authorList>
    </citation>
    <scope>NUCLEOTIDE SEQUENCE [LARGE SCALE GENOMIC DNA]</scope>
    <source>
        <strain evidence="2">cv. AL8/78</strain>
    </source>
</reference>
<protein>
    <submittedName>
        <fullName evidence="2">Uncharacterized protein</fullName>
    </submittedName>
</protein>
<dbReference type="EnsemblPlants" id="AET1Gv20344900.15">
    <property type="protein sequence ID" value="AET1Gv20344900.15"/>
    <property type="gene ID" value="AET1Gv20344900"/>
</dbReference>
<evidence type="ECO:0000313" key="2">
    <source>
        <dbReference type="EnsemblPlants" id="AET1Gv20344900.15"/>
    </source>
</evidence>
<dbReference type="Gramene" id="AET1Gv20344900.15">
    <property type="protein sequence ID" value="AET1Gv20344900.15"/>
    <property type="gene ID" value="AET1Gv20344900"/>
</dbReference>
<organism evidence="2 3">
    <name type="scientific">Aegilops tauschii subsp. strangulata</name>
    <name type="common">Goatgrass</name>
    <dbReference type="NCBI Taxonomy" id="200361"/>
    <lineage>
        <taxon>Eukaryota</taxon>
        <taxon>Viridiplantae</taxon>
        <taxon>Streptophyta</taxon>
        <taxon>Embryophyta</taxon>
        <taxon>Tracheophyta</taxon>
        <taxon>Spermatophyta</taxon>
        <taxon>Magnoliopsida</taxon>
        <taxon>Liliopsida</taxon>
        <taxon>Poales</taxon>
        <taxon>Poaceae</taxon>
        <taxon>BOP clade</taxon>
        <taxon>Pooideae</taxon>
        <taxon>Triticodae</taxon>
        <taxon>Triticeae</taxon>
        <taxon>Triticinae</taxon>
        <taxon>Aegilops</taxon>
    </lineage>
</organism>
<keyword evidence="1" id="KW-1133">Transmembrane helix</keyword>
<reference evidence="3" key="2">
    <citation type="journal article" date="2017" name="Nat. Plants">
        <title>The Aegilops tauschii genome reveals multiple impacts of transposons.</title>
        <authorList>
            <person name="Zhao G."/>
            <person name="Zou C."/>
            <person name="Li K."/>
            <person name="Wang K."/>
            <person name="Li T."/>
            <person name="Gao L."/>
            <person name="Zhang X."/>
            <person name="Wang H."/>
            <person name="Yang Z."/>
            <person name="Liu X."/>
            <person name="Jiang W."/>
            <person name="Mao L."/>
            <person name="Kong X."/>
            <person name="Jiao Y."/>
            <person name="Jia J."/>
        </authorList>
    </citation>
    <scope>NUCLEOTIDE SEQUENCE [LARGE SCALE GENOMIC DNA]</scope>
    <source>
        <strain evidence="3">cv. AL8/78</strain>
    </source>
</reference>